<dbReference type="InterPro" id="IPR016169">
    <property type="entry name" value="FAD-bd_PCMH_sub2"/>
</dbReference>
<feature type="domain" description="FAD-binding PCMH-type" evidence="4">
    <location>
        <begin position="1"/>
        <end position="177"/>
    </location>
</feature>
<sequence length="277" mass="28842">MIGARFRFTRPETLEEALDLLAGAGGLGRVIGGGSVLVPALVAGQDAPALVVDIGRLGLGSVREEDSDVVIGAAATYATLLASEVVRRRLPLLAAMLREVTGGPGLWNLATPGGAACYANPASDVPGCLVALGAAFRLASRRGERLVAAENFFRGAFETERSPDEMLTALVLPAPEPGRHAYYKLKHAASSWPIVTASCLSIDGRIRLCLGAAAPVPLLLDWPTPSTTEAVAAMAEQVQAAIATEWTDELAGPGYRRAVVPAVAARAIRAVLEERTS</sequence>
<dbReference type="GO" id="GO:0016491">
    <property type="term" value="F:oxidoreductase activity"/>
    <property type="evidence" value="ECO:0007669"/>
    <property type="project" value="UniProtKB-KW"/>
</dbReference>
<protein>
    <submittedName>
        <fullName evidence="5">FAD binding domain-containing protein</fullName>
    </submittedName>
</protein>
<keyword evidence="3" id="KW-0560">Oxidoreductase</keyword>
<keyword evidence="1" id="KW-0285">Flavoprotein</keyword>
<dbReference type="InterPro" id="IPR016166">
    <property type="entry name" value="FAD-bd_PCMH"/>
</dbReference>
<dbReference type="InterPro" id="IPR051312">
    <property type="entry name" value="Diverse_Substr_Oxidored"/>
</dbReference>
<reference evidence="5" key="1">
    <citation type="submission" date="2021-03" db="EMBL/GenBank/DDBJ databases">
        <authorList>
            <person name="So Y."/>
        </authorList>
    </citation>
    <scope>NUCLEOTIDE SEQUENCE</scope>
    <source>
        <strain evidence="5">SG15</strain>
    </source>
</reference>
<dbReference type="Pfam" id="PF00941">
    <property type="entry name" value="FAD_binding_5"/>
    <property type="match status" value="1"/>
</dbReference>
<dbReference type="Gene3D" id="3.30.390.50">
    <property type="entry name" value="CO dehydrogenase flavoprotein, C-terminal domain"/>
    <property type="match status" value="1"/>
</dbReference>
<evidence type="ECO:0000256" key="2">
    <source>
        <dbReference type="ARBA" id="ARBA00022827"/>
    </source>
</evidence>
<name>A0A940N0K4_9PROT</name>
<evidence type="ECO:0000256" key="1">
    <source>
        <dbReference type="ARBA" id="ARBA00022630"/>
    </source>
</evidence>
<dbReference type="SUPFAM" id="SSF56176">
    <property type="entry name" value="FAD-binding/transporter-associated domain-like"/>
    <property type="match status" value="1"/>
</dbReference>
<evidence type="ECO:0000259" key="4">
    <source>
        <dbReference type="PROSITE" id="PS51387"/>
    </source>
</evidence>
<comment type="caution">
    <text evidence="5">The sequence shown here is derived from an EMBL/GenBank/DDBJ whole genome shotgun (WGS) entry which is preliminary data.</text>
</comment>
<dbReference type="GO" id="GO:0071949">
    <property type="term" value="F:FAD binding"/>
    <property type="evidence" value="ECO:0007669"/>
    <property type="project" value="InterPro"/>
</dbReference>
<dbReference type="InterPro" id="IPR005107">
    <property type="entry name" value="CO_DH_flav_C"/>
</dbReference>
<dbReference type="InterPro" id="IPR036683">
    <property type="entry name" value="CO_DH_flav_C_dom_sf"/>
</dbReference>
<dbReference type="SUPFAM" id="SSF55447">
    <property type="entry name" value="CO dehydrogenase flavoprotein C-terminal domain-like"/>
    <property type="match status" value="1"/>
</dbReference>
<dbReference type="InterPro" id="IPR002346">
    <property type="entry name" value="Mopterin_DH_FAD-bd"/>
</dbReference>
<evidence type="ECO:0000313" key="6">
    <source>
        <dbReference type="Proteomes" id="UP000677537"/>
    </source>
</evidence>
<accession>A0A940N0K4</accession>
<evidence type="ECO:0000313" key="5">
    <source>
        <dbReference type="EMBL" id="MBP0495053.1"/>
    </source>
</evidence>
<dbReference type="Gene3D" id="3.30.43.10">
    <property type="entry name" value="Uridine Diphospho-n-acetylenolpyruvylglucosamine Reductase, domain 2"/>
    <property type="match status" value="1"/>
</dbReference>
<dbReference type="PANTHER" id="PTHR42659:SF2">
    <property type="entry name" value="XANTHINE DEHYDROGENASE SUBUNIT C-RELATED"/>
    <property type="match status" value="1"/>
</dbReference>
<dbReference type="InterPro" id="IPR016167">
    <property type="entry name" value="FAD-bd_PCMH_sub1"/>
</dbReference>
<keyword evidence="6" id="KW-1185">Reference proteome</keyword>
<evidence type="ECO:0000256" key="3">
    <source>
        <dbReference type="ARBA" id="ARBA00023002"/>
    </source>
</evidence>
<dbReference type="EMBL" id="JAGIZA010000014">
    <property type="protein sequence ID" value="MBP0495053.1"/>
    <property type="molecule type" value="Genomic_DNA"/>
</dbReference>
<organism evidence="5 6">
    <name type="scientific">Roseomonas indoligenes</name>
    <dbReference type="NCBI Taxonomy" id="2820811"/>
    <lineage>
        <taxon>Bacteria</taxon>
        <taxon>Pseudomonadati</taxon>
        <taxon>Pseudomonadota</taxon>
        <taxon>Alphaproteobacteria</taxon>
        <taxon>Acetobacterales</taxon>
        <taxon>Roseomonadaceae</taxon>
        <taxon>Roseomonas</taxon>
    </lineage>
</organism>
<keyword evidence="2" id="KW-0274">FAD</keyword>
<dbReference type="PROSITE" id="PS51387">
    <property type="entry name" value="FAD_PCMH"/>
    <property type="match status" value="1"/>
</dbReference>
<dbReference type="InterPro" id="IPR036318">
    <property type="entry name" value="FAD-bd_PCMH-like_sf"/>
</dbReference>
<dbReference type="RefSeq" id="WP_209375854.1">
    <property type="nucleotide sequence ID" value="NZ_JAGIZA010000014.1"/>
</dbReference>
<gene>
    <name evidence="5" type="ORF">J5Y10_19880</name>
</gene>
<dbReference type="SMART" id="SM01092">
    <property type="entry name" value="CO_deh_flav_C"/>
    <property type="match status" value="1"/>
</dbReference>
<dbReference type="PANTHER" id="PTHR42659">
    <property type="entry name" value="XANTHINE DEHYDROGENASE SUBUNIT C-RELATED"/>
    <property type="match status" value="1"/>
</dbReference>
<dbReference type="Proteomes" id="UP000677537">
    <property type="component" value="Unassembled WGS sequence"/>
</dbReference>
<dbReference type="Gene3D" id="3.30.465.10">
    <property type="match status" value="1"/>
</dbReference>
<proteinExistence type="predicted"/>
<dbReference type="AlphaFoldDB" id="A0A940N0K4"/>